<evidence type="ECO:0000313" key="4">
    <source>
        <dbReference type="WBParaSite" id="ECPE_0001392501-mRNA-1"/>
    </source>
</evidence>
<dbReference type="WBParaSite" id="ECPE_0001392501-mRNA-1">
    <property type="protein sequence ID" value="ECPE_0001392501-mRNA-1"/>
    <property type="gene ID" value="ECPE_0001392501"/>
</dbReference>
<sequence length="113" mass="11583">MGDMEVSISSVLDVMEGLNVNKSAGSDGLHPAIMKPLASVLALAMTTLYQESLRAGRVPSDLATATVVDIHKSGDRKQPGATIVTIVEPPGSRSTVGITSSQVQGAGRPLAEA</sequence>
<name>A0A183B3V0_9TREM</name>
<dbReference type="AlphaFoldDB" id="A0A183B3V0"/>
<organism evidence="4">
    <name type="scientific">Echinostoma caproni</name>
    <dbReference type="NCBI Taxonomy" id="27848"/>
    <lineage>
        <taxon>Eukaryota</taxon>
        <taxon>Metazoa</taxon>
        <taxon>Spiralia</taxon>
        <taxon>Lophotrochozoa</taxon>
        <taxon>Platyhelminthes</taxon>
        <taxon>Trematoda</taxon>
        <taxon>Digenea</taxon>
        <taxon>Plagiorchiida</taxon>
        <taxon>Echinostomata</taxon>
        <taxon>Echinostomatoidea</taxon>
        <taxon>Echinostomatidae</taxon>
        <taxon>Echinostoma</taxon>
    </lineage>
</organism>
<evidence type="ECO:0000313" key="2">
    <source>
        <dbReference type="EMBL" id="VDP91158.1"/>
    </source>
</evidence>
<dbReference type="EMBL" id="UZAN01056204">
    <property type="protein sequence ID" value="VDP91158.1"/>
    <property type="molecule type" value="Genomic_DNA"/>
</dbReference>
<feature type="compositionally biased region" description="Polar residues" evidence="1">
    <location>
        <begin position="93"/>
        <end position="104"/>
    </location>
</feature>
<evidence type="ECO:0000256" key="1">
    <source>
        <dbReference type="SAM" id="MobiDB-lite"/>
    </source>
</evidence>
<keyword evidence="3" id="KW-1185">Reference proteome</keyword>
<accession>A0A183B3V0</accession>
<dbReference type="Proteomes" id="UP000272942">
    <property type="component" value="Unassembled WGS sequence"/>
</dbReference>
<reference evidence="2 3" key="2">
    <citation type="submission" date="2018-11" db="EMBL/GenBank/DDBJ databases">
        <authorList>
            <consortium name="Pathogen Informatics"/>
        </authorList>
    </citation>
    <scope>NUCLEOTIDE SEQUENCE [LARGE SCALE GENOMIC DNA]</scope>
    <source>
        <strain evidence="2 3">Egypt</strain>
    </source>
</reference>
<reference evidence="4" key="1">
    <citation type="submission" date="2016-06" db="UniProtKB">
        <authorList>
            <consortium name="WormBaseParasite"/>
        </authorList>
    </citation>
    <scope>IDENTIFICATION</scope>
</reference>
<dbReference type="OrthoDB" id="6243574at2759"/>
<evidence type="ECO:0000313" key="3">
    <source>
        <dbReference type="Proteomes" id="UP000272942"/>
    </source>
</evidence>
<gene>
    <name evidence="2" type="ORF">ECPE_LOCUS13886</name>
</gene>
<feature type="region of interest" description="Disordered" evidence="1">
    <location>
        <begin position="93"/>
        <end position="113"/>
    </location>
</feature>
<proteinExistence type="predicted"/>
<protein>
    <submittedName>
        <fullName evidence="2 4">Uncharacterized protein</fullName>
    </submittedName>
</protein>